<dbReference type="Proteomes" id="UP000199334">
    <property type="component" value="Unassembled WGS sequence"/>
</dbReference>
<feature type="transmembrane region" description="Helical" evidence="1">
    <location>
        <begin position="61"/>
        <end position="78"/>
    </location>
</feature>
<name>A0A1G9YB09_9BACI</name>
<dbReference type="OrthoDB" id="2680377at2"/>
<dbReference type="RefSeq" id="WP_093855807.1">
    <property type="nucleotide sequence ID" value="NZ_BJVZ01000001.1"/>
</dbReference>
<dbReference type="InterPro" id="IPR025620">
    <property type="entry name" value="YlaH"/>
</dbReference>
<evidence type="ECO:0000256" key="1">
    <source>
        <dbReference type="SAM" id="Phobius"/>
    </source>
</evidence>
<protein>
    <submittedName>
        <fullName evidence="2">YlaH-like protein</fullName>
    </submittedName>
</protein>
<feature type="transmembrane region" description="Helical" evidence="1">
    <location>
        <begin position="84"/>
        <end position="100"/>
    </location>
</feature>
<reference evidence="2 3" key="1">
    <citation type="submission" date="2016-10" db="EMBL/GenBank/DDBJ databases">
        <authorList>
            <person name="de Groot N.N."/>
        </authorList>
    </citation>
    <scope>NUCLEOTIDE SEQUENCE [LARGE SCALE GENOMIC DNA]</scope>
    <source>
        <strain evidence="2 3">CGMCC 1.3442</strain>
    </source>
</reference>
<proteinExistence type="predicted"/>
<organism evidence="2 3">
    <name type="scientific">Tenuibacillus multivorans</name>
    <dbReference type="NCBI Taxonomy" id="237069"/>
    <lineage>
        <taxon>Bacteria</taxon>
        <taxon>Bacillati</taxon>
        <taxon>Bacillota</taxon>
        <taxon>Bacilli</taxon>
        <taxon>Bacillales</taxon>
        <taxon>Bacillaceae</taxon>
        <taxon>Tenuibacillus</taxon>
    </lineage>
</organism>
<keyword evidence="1" id="KW-1133">Transmembrane helix</keyword>
<evidence type="ECO:0000313" key="3">
    <source>
        <dbReference type="Proteomes" id="UP000199334"/>
    </source>
</evidence>
<feature type="transmembrane region" description="Helical" evidence="1">
    <location>
        <begin position="31"/>
        <end position="49"/>
    </location>
</feature>
<accession>A0A1G9YB09</accession>
<dbReference type="Pfam" id="PF14036">
    <property type="entry name" value="YlaH"/>
    <property type="match status" value="1"/>
</dbReference>
<keyword evidence="1" id="KW-0472">Membrane</keyword>
<gene>
    <name evidence="2" type="ORF">SAMN05216498_1318</name>
</gene>
<dbReference type="EMBL" id="FNIG01000002">
    <property type="protein sequence ID" value="SDN06268.1"/>
    <property type="molecule type" value="Genomic_DNA"/>
</dbReference>
<sequence length="113" mass="13260">MDENSQNLVDNQFKFRPIEEFFLIDIGGTQGFWFLYLTIVILAIITYKLGFAKRLPLMKSMIVYILLTLGCFILMPFALFNLPIVEVLIITSIVLGIYRFRLHRERDNHEDAE</sequence>
<dbReference type="STRING" id="237069.SAMN05216498_1318"/>
<dbReference type="AlphaFoldDB" id="A0A1G9YB09"/>
<keyword evidence="3" id="KW-1185">Reference proteome</keyword>
<keyword evidence="1" id="KW-0812">Transmembrane</keyword>
<evidence type="ECO:0000313" key="2">
    <source>
        <dbReference type="EMBL" id="SDN06268.1"/>
    </source>
</evidence>